<gene>
    <name evidence="1" type="ORF">KDL01_10840</name>
</gene>
<sequence>MTLTSDDPPGTWAVLDLAAEGGNTNAHAVPYVQSLLSDGWRLVKQDGSIVVLHEER</sequence>
<evidence type="ECO:0000313" key="1">
    <source>
        <dbReference type="EMBL" id="MBR7833764.1"/>
    </source>
</evidence>
<name>A0A941ETU7_9ACTN</name>
<dbReference type="EMBL" id="JAGSOG010000039">
    <property type="protein sequence ID" value="MBR7833764.1"/>
    <property type="molecule type" value="Genomic_DNA"/>
</dbReference>
<protein>
    <submittedName>
        <fullName evidence="1">Uncharacterized protein</fullName>
    </submittedName>
</protein>
<keyword evidence="2" id="KW-1185">Reference proteome</keyword>
<reference evidence="1" key="1">
    <citation type="submission" date="2021-04" db="EMBL/GenBank/DDBJ databases">
        <title>Genome based classification of Actinospica acidithermotolerans sp. nov., an actinobacterium isolated from an Indonesian hot spring.</title>
        <authorList>
            <person name="Kusuma A.B."/>
            <person name="Putra K.E."/>
            <person name="Nafisah S."/>
            <person name="Loh J."/>
            <person name="Nouioui I."/>
            <person name="Goodfellow M."/>
        </authorList>
    </citation>
    <scope>NUCLEOTIDE SEQUENCE</scope>
    <source>
        <strain evidence="1">CSCA 57</strain>
    </source>
</reference>
<dbReference type="RefSeq" id="WP_212528285.1">
    <property type="nucleotide sequence ID" value="NZ_JAGSOG010000039.1"/>
</dbReference>
<dbReference type="AlphaFoldDB" id="A0A941ETU7"/>
<dbReference type="Proteomes" id="UP000675781">
    <property type="component" value="Unassembled WGS sequence"/>
</dbReference>
<evidence type="ECO:0000313" key="2">
    <source>
        <dbReference type="Proteomes" id="UP000675781"/>
    </source>
</evidence>
<organism evidence="1 2">
    <name type="scientific">Actinospica durhamensis</name>
    <dbReference type="NCBI Taxonomy" id="1508375"/>
    <lineage>
        <taxon>Bacteria</taxon>
        <taxon>Bacillati</taxon>
        <taxon>Actinomycetota</taxon>
        <taxon>Actinomycetes</taxon>
        <taxon>Catenulisporales</taxon>
        <taxon>Actinospicaceae</taxon>
        <taxon>Actinospica</taxon>
    </lineage>
</organism>
<comment type="caution">
    <text evidence="1">The sequence shown here is derived from an EMBL/GenBank/DDBJ whole genome shotgun (WGS) entry which is preliminary data.</text>
</comment>
<accession>A0A941ETU7</accession>
<proteinExistence type="predicted"/>